<dbReference type="InterPro" id="IPR029044">
    <property type="entry name" value="Nucleotide-diphossugar_trans"/>
</dbReference>
<proteinExistence type="predicted"/>
<gene>
    <name evidence="1" type="ORF">C8E00_104473</name>
</gene>
<dbReference type="SUPFAM" id="SSF53448">
    <property type="entry name" value="Nucleotide-diphospho-sugar transferases"/>
    <property type="match status" value="1"/>
</dbReference>
<evidence type="ECO:0000313" key="1">
    <source>
        <dbReference type="EMBL" id="TDU22292.1"/>
    </source>
</evidence>
<dbReference type="EMBL" id="SOBR01000004">
    <property type="protein sequence ID" value="TDU22292.1"/>
    <property type="molecule type" value="Genomic_DNA"/>
</dbReference>
<dbReference type="InterPro" id="IPR018641">
    <property type="entry name" value="Trfase_1_rSAM/seldom-assoc"/>
</dbReference>
<evidence type="ECO:0008006" key="3">
    <source>
        <dbReference type="Google" id="ProtNLM"/>
    </source>
</evidence>
<dbReference type="NCBIfam" id="TIGR04282">
    <property type="entry name" value="glyco_like_cofC"/>
    <property type="match status" value="1"/>
</dbReference>
<comment type="caution">
    <text evidence="1">The sequence shown here is derived from an EMBL/GenBank/DDBJ whole genome shotgun (WGS) entry which is preliminary data.</text>
</comment>
<dbReference type="RefSeq" id="WP_243833182.1">
    <property type="nucleotide sequence ID" value="NZ_SOBR01000004.1"/>
</dbReference>
<protein>
    <recommendedName>
        <fullName evidence="3">Glycosyltransferase</fullName>
    </recommendedName>
</protein>
<reference evidence="1 2" key="1">
    <citation type="submission" date="2019-03" db="EMBL/GenBank/DDBJ databases">
        <title>Genomic Encyclopedia of Type Strains, Phase IV (KMG-IV): sequencing the most valuable type-strain genomes for metagenomic binning, comparative biology and taxonomic classification.</title>
        <authorList>
            <person name="Goeker M."/>
        </authorList>
    </citation>
    <scope>NUCLEOTIDE SEQUENCE [LARGE SCALE GENOMIC DNA]</scope>
    <source>
        <strain evidence="1 2">DSM 6770</strain>
    </source>
</reference>
<dbReference type="PANTHER" id="PTHR36529:SF1">
    <property type="entry name" value="GLYCOSYLTRANSFERASE"/>
    <property type="match status" value="1"/>
</dbReference>
<dbReference type="AlphaFoldDB" id="A0A4R7NNT2"/>
<name>A0A4R7NNT2_9GAMM</name>
<sequence length="210" mass="22409">MPADAMSAGAEVALLVFAKAPIPGKVKTRLMPALDAEQARDVHVMLLECTLEVARQAFPAARVQLWAGLAPRHPLLEALAARHGIALHAQPSGDLGQRMHTALSAQRGPALLIGSDCPVLTQALLARCARALDDHDLVMLPAEDGGYALIGGHRLPAELFTDMAWGGSEVAAQTLARARELGLRVACPGTVWDLDTPRDLERWRMLNAAT</sequence>
<evidence type="ECO:0000313" key="2">
    <source>
        <dbReference type="Proteomes" id="UP000295380"/>
    </source>
</evidence>
<organism evidence="1 2">
    <name type="scientific">Chromohalobacter marismortui</name>
    <dbReference type="NCBI Taxonomy" id="42055"/>
    <lineage>
        <taxon>Bacteria</taxon>
        <taxon>Pseudomonadati</taxon>
        <taxon>Pseudomonadota</taxon>
        <taxon>Gammaproteobacteria</taxon>
        <taxon>Oceanospirillales</taxon>
        <taxon>Halomonadaceae</taxon>
        <taxon>Chromohalobacter</taxon>
    </lineage>
</organism>
<dbReference type="Gene3D" id="3.90.550.10">
    <property type="entry name" value="Spore Coat Polysaccharide Biosynthesis Protein SpsA, Chain A"/>
    <property type="match status" value="1"/>
</dbReference>
<accession>A0A4R7NNT2</accession>
<dbReference type="Proteomes" id="UP000295380">
    <property type="component" value="Unassembled WGS sequence"/>
</dbReference>
<dbReference type="PANTHER" id="PTHR36529">
    <property type="entry name" value="SLL1095 PROTEIN"/>
    <property type="match status" value="1"/>
</dbReference>
<dbReference type="Pfam" id="PF09837">
    <property type="entry name" value="DUF2064"/>
    <property type="match status" value="1"/>
</dbReference>
<keyword evidence="2" id="KW-1185">Reference proteome</keyword>